<reference evidence="1" key="1">
    <citation type="submission" date="2021-06" db="EMBL/GenBank/DDBJ databases">
        <authorList>
            <person name="Kallberg Y."/>
            <person name="Tangrot J."/>
            <person name="Rosling A."/>
        </authorList>
    </citation>
    <scope>NUCLEOTIDE SEQUENCE</scope>
    <source>
        <strain evidence="1">IL203A</strain>
    </source>
</reference>
<comment type="caution">
    <text evidence="1">The sequence shown here is derived from an EMBL/GenBank/DDBJ whole genome shotgun (WGS) entry which is preliminary data.</text>
</comment>
<dbReference type="EMBL" id="CAJVPU010031667">
    <property type="protein sequence ID" value="CAG8717574.1"/>
    <property type="molecule type" value="Genomic_DNA"/>
</dbReference>
<sequence>THGSVRIFKQAESPQECSSKRKCQKSTRGFSKNKKPPAKHKPAKERKPPNTTIPKLWDHTSKAPIRRHRNDEITPAKLQIRRYRSDEIT</sequence>
<evidence type="ECO:0000313" key="1">
    <source>
        <dbReference type="EMBL" id="CAG8717574.1"/>
    </source>
</evidence>
<evidence type="ECO:0000313" key="2">
    <source>
        <dbReference type="Proteomes" id="UP000789702"/>
    </source>
</evidence>
<accession>A0ACA9PP68</accession>
<gene>
    <name evidence="1" type="ORF">DHETER_LOCUS12638</name>
</gene>
<protein>
    <submittedName>
        <fullName evidence="1">7408_t:CDS:1</fullName>
    </submittedName>
</protein>
<feature type="non-terminal residue" evidence="1">
    <location>
        <position position="1"/>
    </location>
</feature>
<dbReference type="Proteomes" id="UP000789702">
    <property type="component" value="Unassembled WGS sequence"/>
</dbReference>
<name>A0ACA9PP68_9GLOM</name>
<keyword evidence="2" id="KW-1185">Reference proteome</keyword>
<proteinExistence type="predicted"/>
<organism evidence="1 2">
    <name type="scientific">Dentiscutata heterogama</name>
    <dbReference type="NCBI Taxonomy" id="1316150"/>
    <lineage>
        <taxon>Eukaryota</taxon>
        <taxon>Fungi</taxon>
        <taxon>Fungi incertae sedis</taxon>
        <taxon>Mucoromycota</taxon>
        <taxon>Glomeromycotina</taxon>
        <taxon>Glomeromycetes</taxon>
        <taxon>Diversisporales</taxon>
        <taxon>Gigasporaceae</taxon>
        <taxon>Dentiscutata</taxon>
    </lineage>
</organism>